<keyword evidence="2 4" id="KW-0396">Initiation factor</keyword>
<dbReference type="Proteomes" id="UP000708148">
    <property type="component" value="Unassembled WGS sequence"/>
</dbReference>
<dbReference type="SMART" id="SM00088">
    <property type="entry name" value="PINT"/>
    <property type="match status" value="1"/>
</dbReference>
<dbReference type="GO" id="GO:0033290">
    <property type="term" value="C:eukaryotic 48S preinitiation complex"/>
    <property type="evidence" value="ECO:0007669"/>
    <property type="project" value="UniProtKB-UniRule"/>
</dbReference>
<feature type="region of interest" description="Disordered" evidence="5">
    <location>
        <begin position="800"/>
        <end position="911"/>
    </location>
</feature>
<dbReference type="PROSITE" id="PS50250">
    <property type="entry name" value="PCI"/>
    <property type="match status" value="1"/>
</dbReference>
<feature type="compositionally biased region" description="Basic and acidic residues" evidence="5">
    <location>
        <begin position="800"/>
        <end position="821"/>
    </location>
</feature>
<dbReference type="InterPro" id="IPR027516">
    <property type="entry name" value="EIF3C"/>
</dbReference>
<accession>A0A8S1JA91</accession>
<dbReference type="GO" id="GO:0005852">
    <property type="term" value="C:eukaryotic translation initiation factor 3 complex"/>
    <property type="evidence" value="ECO:0007669"/>
    <property type="project" value="UniProtKB-UniRule"/>
</dbReference>
<dbReference type="InterPro" id="IPR000717">
    <property type="entry name" value="PCI_dom"/>
</dbReference>
<sequence length="911" mass="102865">MSNVIQSRFWAGGSSDDASDSDSEEYESKGSGSSSEEEGAGAGGNRMFFLDSDTDSDEVRRVVRSAKDKRIEELKVVCDEMRNKMKINDWTSIQTVFDKLNRQLERTLKVTAKPTPPLAYIRVMVELEDFLEEMWGNKEAKKKMSPTNQRALNTMRQRLAKHVVYEKEMAAFRADPVSTDEEEEEEPESSSFDEDDDLEAIEEASRAPKKKDKILSMEPKDITHEMVAEKLSEILQSRGKRGTDRQEQVEMLTYLATVAKGPAQVVQVLSHLVSSLFDLNPSMASHMKVSQWKSCTSYMLQMLEILSDNPNIKLEEDAEQVPESAEEPEEGAEVKVWCSLVAFIERLDDELFKSLQVIDPHTHEYLERLKDEPFFLALAQRVSEYLTSKEDFKGLPRVALRLVEHYYYKVDSVYNAMRKLTLEQQQAAEEAAEEGGEEGGEEEEGAADTKPILKVPANFTMDEDAHNALQVLVASVFKHGDERAKARAMLCSIFHKCIHEDFYTARDWMLMSHLQDNVQLMDISTQILYNRTIAQMGLCAFRAGLIPEAHACVGELYSSGRVKELLAQGMTMSRYQEKTPEQEKLERRRQMPFHMHINLELLESVHLISAMLLEAPNLAANPLDAPRRTSSKPFISWLLNNYQSHTYLGPPENVKDHVVAATRALLTGDWRNSYKYICALPCWSLMPKQAEVLEMLKGKLQEEGLRTYLFAYASQYSSLSLDQLCTMFELNPQKVGSISSRMIINDEIHGAWDQPTSTIVMHNIEATKLQSAAVQFSDKVSMLLEMNERALRAIRTGNIHEADDDGGHAPRRRGGWDDHGRADRHRGNKARMGSGRGGGLPGVRGWGRGGYGGQRGSRFGEGGGYDRGFQAGFRQQPQQPPSQQSQQQQQPSMSSLGSLRGRQQPRRVPAV</sequence>
<protein>
    <recommendedName>
        <fullName evidence="4">Eukaryotic translation initiation factor 3 subunit C</fullName>
        <shortName evidence="4">eIF3c</shortName>
    </recommendedName>
    <alternativeName>
        <fullName evidence="4">Eukaryotic translation initiation factor 3 subunit 8</fullName>
    </alternativeName>
    <alternativeName>
        <fullName evidence="4">eIF3 p110</fullName>
    </alternativeName>
</protein>
<comment type="similarity">
    <text evidence="4">Belongs to the eIF-3 subunit C family.</text>
</comment>
<evidence type="ECO:0000256" key="2">
    <source>
        <dbReference type="ARBA" id="ARBA00022540"/>
    </source>
</evidence>
<evidence type="ECO:0000256" key="1">
    <source>
        <dbReference type="ARBA" id="ARBA00022490"/>
    </source>
</evidence>
<evidence type="ECO:0000256" key="5">
    <source>
        <dbReference type="SAM" id="MobiDB-lite"/>
    </source>
</evidence>
<dbReference type="HAMAP" id="MF_03002">
    <property type="entry name" value="eIF3c"/>
    <property type="match status" value="1"/>
</dbReference>
<dbReference type="GO" id="GO:0003723">
    <property type="term" value="F:RNA binding"/>
    <property type="evidence" value="ECO:0007669"/>
    <property type="project" value="InterPro"/>
</dbReference>
<feature type="compositionally biased region" description="Low complexity" evidence="5">
    <location>
        <begin position="875"/>
        <end position="895"/>
    </location>
</feature>
<proteinExistence type="inferred from homology"/>
<gene>
    <name evidence="7" type="ORF">OSTQU699_LOCUS5908</name>
</gene>
<dbReference type="Pfam" id="PF01399">
    <property type="entry name" value="PCI"/>
    <property type="match status" value="1"/>
</dbReference>
<feature type="domain" description="PCI" evidence="6">
    <location>
        <begin position="593"/>
        <end position="766"/>
    </location>
</feature>
<dbReference type="PANTHER" id="PTHR13937:SF0">
    <property type="entry name" value="EUKARYOTIC TRANSLATION INITIATION FACTOR 3 SUBUNIT C-RELATED"/>
    <property type="match status" value="1"/>
</dbReference>
<evidence type="ECO:0000256" key="4">
    <source>
        <dbReference type="HAMAP-Rule" id="MF_03002"/>
    </source>
</evidence>
<feature type="compositionally biased region" description="Gly residues" evidence="5">
    <location>
        <begin position="834"/>
        <end position="866"/>
    </location>
</feature>
<dbReference type="InterPro" id="IPR036390">
    <property type="entry name" value="WH_DNA-bd_sf"/>
</dbReference>
<feature type="compositionally biased region" description="Acidic residues" evidence="5">
    <location>
        <begin position="430"/>
        <end position="446"/>
    </location>
</feature>
<feature type="region of interest" description="Disordered" evidence="5">
    <location>
        <begin position="1"/>
        <end position="51"/>
    </location>
</feature>
<comment type="caution">
    <text evidence="7">The sequence shown here is derived from an EMBL/GenBank/DDBJ whole genome shotgun (WGS) entry which is preliminary data.</text>
</comment>
<reference evidence="7" key="1">
    <citation type="submission" date="2020-12" db="EMBL/GenBank/DDBJ databases">
        <authorList>
            <person name="Iha C."/>
        </authorList>
    </citation>
    <scope>NUCLEOTIDE SEQUENCE</scope>
</reference>
<dbReference type="SUPFAM" id="SSF46785">
    <property type="entry name" value="Winged helix' DNA-binding domain"/>
    <property type="match status" value="1"/>
</dbReference>
<dbReference type="GO" id="GO:0016282">
    <property type="term" value="C:eukaryotic 43S preinitiation complex"/>
    <property type="evidence" value="ECO:0007669"/>
    <property type="project" value="UniProtKB-UniRule"/>
</dbReference>
<dbReference type="InterPro" id="IPR008905">
    <property type="entry name" value="EIF3C_N_dom"/>
</dbReference>
<dbReference type="AlphaFoldDB" id="A0A8S1JA91"/>
<dbReference type="GO" id="GO:0031369">
    <property type="term" value="F:translation initiation factor binding"/>
    <property type="evidence" value="ECO:0007669"/>
    <property type="project" value="InterPro"/>
</dbReference>
<feature type="compositionally biased region" description="Acidic residues" evidence="5">
    <location>
        <begin position="178"/>
        <end position="198"/>
    </location>
</feature>
<comment type="function">
    <text evidence="4">Component of the eukaryotic translation initiation factor 3 (eIF-3) complex, which is involved in protein synthesis of a specialized repertoire of mRNAs and, together with other initiation factors, stimulates binding of mRNA and methionyl-tRNAi to the 40S ribosome. The eIF-3 complex specifically targets and initiates translation of a subset of mRNAs involved in cell proliferation.</text>
</comment>
<evidence type="ECO:0000256" key="3">
    <source>
        <dbReference type="ARBA" id="ARBA00022917"/>
    </source>
</evidence>
<comment type="subunit">
    <text evidence="4">Component of the eukaryotic translation initiation factor 3 (eIF-3) complex.</text>
</comment>
<keyword evidence="1 4" id="KW-0963">Cytoplasm</keyword>
<evidence type="ECO:0000313" key="8">
    <source>
        <dbReference type="Proteomes" id="UP000708148"/>
    </source>
</evidence>
<dbReference type="PANTHER" id="PTHR13937">
    <property type="entry name" value="EUKARYOTIC TRANSLATION INITATION FACTOR 3, SUBUNIT 8 EIF3S8 -RELATED"/>
    <property type="match status" value="1"/>
</dbReference>
<keyword evidence="8" id="KW-1185">Reference proteome</keyword>
<name>A0A8S1JA91_9CHLO</name>
<feature type="region of interest" description="Disordered" evidence="5">
    <location>
        <begin position="171"/>
        <end position="198"/>
    </location>
</feature>
<feature type="region of interest" description="Disordered" evidence="5">
    <location>
        <begin position="425"/>
        <end position="449"/>
    </location>
</feature>
<evidence type="ECO:0000313" key="7">
    <source>
        <dbReference type="EMBL" id="CAD7700549.1"/>
    </source>
</evidence>
<dbReference type="GO" id="GO:0003743">
    <property type="term" value="F:translation initiation factor activity"/>
    <property type="evidence" value="ECO:0007669"/>
    <property type="project" value="UniProtKB-UniRule"/>
</dbReference>
<dbReference type="GO" id="GO:0001732">
    <property type="term" value="P:formation of cytoplasmic translation initiation complex"/>
    <property type="evidence" value="ECO:0007669"/>
    <property type="project" value="UniProtKB-UniRule"/>
</dbReference>
<organism evidence="7 8">
    <name type="scientific">Ostreobium quekettii</name>
    <dbReference type="NCBI Taxonomy" id="121088"/>
    <lineage>
        <taxon>Eukaryota</taxon>
        <taxon>Viridiplantae</taxon>
        <taxon>Chlorophyta</taxon>
        <taxon>core chlorophytes</taxon>
        <taxon>Ulvophyceae</taxon>
        <taxon>TCBD clade</taxon>
        <taxon>Bryopsidales</taxon>
        <taxon>Ostreobineae</taxon>
        <taxon>Ostreobiaceae</taxon>
        <taxon>Ostreobium</taxon>
    </lineage>
</organism>
<comment type="subcellular location">
    <subcellularLocation>
        <location evidence="4">Cytoplasm</location>
    </subcellularLocation>
</comment>
<dbReference type="Pfam" id="PF05470">
    <property type="entry name" value="eIF-3c_N"/>
    <property type="match status" value="1"/>
</dbReference>
<dbReference type="EMBL" id="CAJHUC010001291">
    <property type="protein sequence ID" value="CAD7700549.1"/>
    <property type="molecule type" value="Genomic_DNA"/>
</dbReference>
<evidence type="ECO:0000259" key="6">
    <source>
        <dbReference type="PROSITE" id="PS50250"/>
    </source>
</evidence>
<dbReference type="OrthoDB" id="29647at2759"/>
<keyword evidence="3 4" id="KW-0648">Protein biosynthesis</keyword>